<accession>A0ABR6L2I1</accession>
<keyword evidence="3" id="KW-1185">Reference proteome</keyword>
<dbReference type="PANTHER" id="PTHR30569">
    <property type="entry name" value="CYTOSINE TRANSPORTER CODB"/>
    <property type="match status" value="1"/>
</dbReference>
<dbReference type="Gene3D" id="1.10.4160.10">
    <property type="entry name" value="Hydantoin permease"/>
    <property type="match status" value="1"/>
</dbReference>
<feature type="transmembrane region" description="Helical" evidence="1">
    <location>
        <begin position="59"/>
        <end position="81"/>
    </location>
</feature>
<dbReference type="RefSeq" id="WP_183262955.1">
    <property type="nucleotide sequence ID" value="NZ_BAAAVZ010000015.1"/>
</dbReference>
<evidence type="ECO:0000256" key="1">
    <source>
        <dbReference type="SAM" id="Phobius"/>
    </source>
</evidence>
<feature type="transmembrane region" description="Helical" evidence="1">
    <location>
        <begin position="325"/>
        <end position="344"/>
    </location>
</feature>
<feature type="transmembrane region" description="Helical" evidence="1">
    <location>
        <begin position="93"/>
        <end position="116"/>
    </location>
</feature>
<dbReference type="EMBL" id="JACHOT010000003">
    <property type="protein sequence ID" value="MBB4651005.1"/>
    <property type="molecule type" value="Genomic_DNA"/>
</dbReference>
<feature type="transmembrane region" description="Helical" evidence="1">
    <location>
        <begin position="424"/>
        <end position="445"/>
    </location>
</feature>
<feature type="transmembrane region" description="Helical" evidence="1">
    <location>
        <begin position="237"/>
        <end position="261"/>
    </location>
</feature>
<feature type="transmembrane region" description="Helical" evidence="1">
    <location>
        <begin position="391"/>
        <end position="412"/>
    </location>
</feature>
<organism evidence="2 3">
    <name type="scientific">Aminobacter niigataensis</name>
    <dbReference type="NCBI Taxonomy" id="83265"/>
    <lineage>
        <taxon>Bacteria</taxon>
        <taxon>Pseudomonadati</taxon>
        <taxon>Pseudomonadota</taxon>
        <taxon>Alphaproteobacteria</taxon>
        <taxon>Hyphomicrobiales</taxon>
        <taxon>Phyllobacteriaceae</taxon>
        <taxon>Aminobacter</taxon>
    </lineage>
</organism>
<feature type="transmembrane region" description="Helical" evidence="1">
    <location>
        <begin position="202"/>
        <end position="225"/>
    </location>
</feature>
<feature type="transmembrane region" description="Helical" evidence="1">
    <location>
        <begin position="163"/>
        <end position="182"/>
    </location>
</feature>
<feature type="transmembrane region" description="Helical" evidence="1">
    <location>
        <begin position="31"/>
        <end position="53"/>
    </location>
</feature>
<feature type="transmembrane region" description="Helical" evidence="1">
    <location>
        <begin position="128"/>
        <end position="151"/>
    </location>
</feature>
<feature type="transmembrane region" description="Helical" evidence="1">
    <location>
        <begin position="350"/>
        <end position="370"/>
    </location>
</feature>
<dbReference type="Proteomes" id="UP000539538">
    <property type="component" value="Unassembled WGS sequence"/>
</dbReference>
<proteinExistence type="predicted"/>
<comment type="caution">
    <text evidence="2">The sequence shown here is derived from an EMBL/GenBank/DDBJ whole genome shotgun (WGS) entry which is preliminary data.</text>
</comment>
<keyword evidence="1" id="KW-1133">Transmembrane helix</keyword>
<sequence>MSGSIDVAGELDYSQRPVPPSGRMPKLNLTMAFWAICSAMFFLIISATLAEIYGTANTIIGLILTVISYSAINAVITRYAIRSGLSVSLFSRLLFGRYGSAIATFIYAVSSIYYAVFEGSVIATAATYYFEGLTFAVAALIVCIYSVPLILGSVQHWLDKFNGYLLPLYLLGLMGTVIYAISHYGYSNAWLTMTPDGGAPPYGWINVFIAFMGVWWMMMCTFDFARFGKKEDENYHAVFNFGLPFYTLTYFVNGLVGIFLVQTIPLEGATSEVSVVKALIVMMGALGLLFVWISQTRINTTNFYLSTVNMQAFFRLVFKLEMPKYVWAIIVGVIVYFVMLANIFQYLLVALAYQGIFVVAWVGVALAYILCGQHDGTGEDAARPDDDFPAYYAPGMIAWFGAVGIGIVLLVIPQLELLSAPATVISSFLLFWALSTRTMVTGAAYQR</sequence>
<evidence type="ECO:0000313" key="2">
    <source>
        <dbReference type="EMBL" id="MBB4651005.1"/>
    </source>
</evidence>
<keyword evidence="1" id="KW-0812">Transmembrane</keyword>
<gene>
    <name evidence="2" type="ORF">GGQ99_002768</name>
</gene>
<reference evidence="2 3" key="1">
    <citation type="submission" date="2020-08" db="EMBL/GenBank/DDBJ databases">
        <title>Genomic Encyclopedia of Type Strains, Phase IV (KMG-IV): sequencing the most valuable type-strain genomes for metagenomic binning, comparative biology and taxonomic classification.</title>
        <authorList>
            <person name="Goeker M."/>
        </authorList>
    </citation>
    <scope>NUCLEOTIDE SEQUENCE [LARGE SCALE GENOMIC DNA]</scope>
    <source>
        <strain evidence="2 3">DSM 7050</strain>
    </source>
</reference>
<protein>
    <recommendedName>
        <fullName evidence="4">Allantoin permease</fullName>
    </recommendedName>
</protein>
<dbReference type="PANTHER" id="PTHR30569:SF0">
    <property type="entry name" value="CYTOSINE PERMEASE"/>
    <property type="match status" value="1"/>
</dbReference>
<name>A0ABR6L2I1_9HYPH</name>
<dbReference type="InterPro" id="IPR030191">
    <property type="entry name" value="CodB"/>
</dbReference>
<evidence type="ECO:0008006" key="4">
    <source>
        <dbReference type="Google" id="ProtNLM"/>
    </source>
</evidence>
<feature type="transmembrane region" description="Helical" evidence="1">
    <location>
        <begin position="273"/>
        <end position="293"/>
    </location>
</feature>
<evidence type="ECO:0000313" key="3">
    <source>
        <dbReference type="Proteomes" id="UP000539538"/>
    </source>
</evidence>
<keyword evidence="1" id="KW-0472">Membrane</keyword>